<dbReference type="STRING" id="4829.A0A163IWE7"/>
<keyword evidence="3" id="KW-1185">Reference proteome</keyword>
<dbReference type="InterPro" id="IPR032675">
    <property type="entry name" value="LRR_dom_sf"/>
</dbReference>
<feature type="domain" description="F-box" evidence="1">
    <location>
        <begin position="6"/>
        <end position="46"/>
    </location>
</feature>
<evidence type="ECO:0000259" key="1">
    <source>
        <dbReference type="Pfam" id="PF12937"/>
    </source>
</evidence>
<reference evidence="2" key="1">
    <citation type="submission" date="2016-04" db="EMBL/GenBank/DDBJ databases">
        <authorList>
            <person name="Evans L.H."/>
            <person name="Alamgir A."/>
            <person name="Owens N."/>
            <person name="Weber N.D."/>
            <person name="Virtaneva K."/>
            <person name="Barbian K."/>
            <person name="Babar A."/>
            <person name="Rosenke K."/>
        </authorList>
    </citation>
    <scope>NUCLEOTIDE SEQUENCE [LARGE SCALE GENOMIC DNA]</scope>
    <source>
        <strain evidence="2">CBS 101.48</strain>
    </source>
</reference>
<dbReference type="Proteomes" id="UP000078561">
    <property type="component" value="Unassembled WGS sequence"/>
</dbReference>
<dbReference type="SUPFAM" id="SSF52047">
    <property type="entry name" value="RNI-like"/>
    <property type="match status" value="1"/>
</dbReference>
<dbReference type="AlphaFoldDB" id="A0A163IWE7"/>
<protein>
    <recommendedName>
        <fullName evidence="1">F-box domain-containing protein</fullName>
    </recommendedName>
</protein>
<dbReference type="Gene3D" id="3.80.10.10">
    <property type="entry name" value="Ribonuclease Inhibitor"/>
    <property type="match status" value="1"/>
</dbReference>
<sequence>MSISRQLPFETISAIVNYIDNPQDLYQCTLTNTAFYKLANPKLWHAPTDVTNPSYHGIVRGLLHDSRINNFRLLPLGNYIRRLDFLMVPEDHNMNAAIGLLFTYTPLLEIVTIHFTYDNMATQIPAVPENLPFLCPRLREVSVAGYSVNFLMNLDNCRQLRTLHLDDEFNGHVSGNLGNLRNCPLELLSVEALTWTAEDDIHDLQQLTRLSTLKIICIDEWDTEFLEQLLFLSPQPSTNIAFPRMKTLKIELCCGNGVDTHTLVHILTTYSQLQELEIWVNTLGIIQGPVFPHLHSLILEDLGYTSEEAQRSWTNACPALTNFKIRHIIR</sequence>
<name>A0A163IWE7_ABSGL</name>
<dbReference type="EMBL" id="LT550462">
    <property type="protein sequence ID" value="SAL95672.1"/>
    <property type="molecule type" value="Genomic_DNA"/>
</dbReference>
<gene>
    <name evidence="2" type="primary">ABSGL_01013.1 scaffold 1160</name>
</gene>
<dbReference type="InParanoid" id="A0A163IWE7"/>
<proteinExistence type="predicted"/>
<dbReference type="Pfam" id="PF12937">
    <property type="entry name" value="F-box-like"/>
    <property type="match status" value="1"/>
</dbReference>
<evidence type="ECO:0000313" key="3">
    <source>
        <dbReference type="Proteomes" id="UP000078561"/>
    </source>
</evidence>
<evidence type="ECO:0000313" key="2">
    <source>
        <dbReference type="EMBL" id="SAL95672.1"/>
    </source>
</evidence>
<dbReference type="InterPro" id="IPR001810">
    <property type="entry name" value="F-box_dom"/>
</dbReference>
<organism evidence="2">
    <name type="scientific">Absidia glauca</name>
    <name type="common">Pin mould</name>
    <dbReference type="NCBI Taxonomy" id="4829"/>
    <lineage>
        <taxon>Eukaryota</taxon>
        <taxon>Fungi</taxon>
        <taxon>Fungi incertae sedis</taxon>
        <taxon>Mucoromycota</taxon>
        <taxon>Mucoromycotina</taxon>
        <taxon>Mucoromycetes</taxon>
        <taxon>Mucorales</taxon>
        <taxon>Cunninghamellaceae</taxon>
        <taxon>Absidia</taxon>
    </lineage>
</organism>
<accession>A0A163IWE7</accession>